<dbReference type="AlphaFoldDB" id="A0A6J6LI05"/>
<name>A0A6J6LI05_9ZZZZ</name>
<protein>
    <submittedName>
        <fullName evidence="1">Unannotated protein</fullName>
    </submittedName>
</protein>
<accession>A0A6J6LI05</accession>
<evidence type="ECO:0000313" key="1">
    <source>
        <dbReference type="EMBL" id="CAB4660768.1"/>
    </source>
</evidence>
<proteinExistence type="predicted"/>
<sequence length="132" mass="14582">MSFAVGSILMTQLISGTTASGASAKTHANDSSFRQEIVAVEKTSATTNTILADVVKRMEPALTHFLSTYSFTQLNSTETLLENKYRSKGLTIDWNISPDAKLFVVVKLSRKTYCYRGTGSYRIKLVKSSRCK</sequence>
<gene>
    <name evidence="1" type="ORF">UFOPK2214_01224</name>
</gene>
<dbReference type="EMBL" id="CAEZWJ010000048">
    <property type="protein sequence ID" value="CAB4660768.1"/>
    <property type="molecule type" value="Genomic_DNA"/>
</dbReference>
<organism evidence="1">
    <name type="scientific">freshwater metagenome</name>
    <dbReference type="NCBI Taxonomy" id="449393"/>
    <lineage>
        <taxon>unclassified sequences</taxon>
        <taxon>metagenomes</taxon>
        <taxon>ecological metagenomes</taxon>
    </lineage>
</organism>
<reference evidence="1" key="1">
    <citation type="submission" date="2020-05" db="EMBL/GenBank/DDBJ databases">
        <authorList>
            <person name="Chiriac C."/>
            <person name="Salcher M."/>
            <person name="Ghai R."/>
            <person name="Kavagutti S V."/>
        </authorList>
    </citation>
    <scope>NUCLEOTIDE SEQUENCE</scope>
</reference>